<evidence type="ECO:0000256" key="13">
    <source>
        <dbReference type="ARBA" id="ARBA00022993"/>
    </source>
</evidence>
<dbReference type="EC" id="2.7.1.33" evidence="6 16"/>
<feature type="binding site" evidence="16">
    <location>
        <begin position="6"/>
        <end position="13"/>
    </location>
    <ligand>
        <name>ATP</name>
        <dbReference type="ChEBI" id="CHEBI:30616"/>
    </ligand>
</feature>
<feature type="binding site" evidence="16">
    <location>
        <position position="184"/>
    </location>
    <ligand>
        <name>substrate</name>
    </ligand>
</feature>
<dbReference type="AlphaFoldDB" id="A0A2N6UKC5"/>
<keyword evidence="12 16" id="KW-0630">Potassium</keyword>
<evidence type="ECO:0000256" key="14">
    <source>
        <dbReference type="ARBA" id="ARBA00038036"/>
    </source>
</evidence>
<comment type="function">
    <text evidence="16">Catalyzes the phosphorylation of pantothenate (Pan), the first step in CoA biosynthesis.</text>
</comment>
<dbReference type="UniPathway" id="UPA00241">
    <property type="reaction ID" value="UER00352"/>
</dbReference>
<evidence type="ECO:0000313" key="17">
    <source>
        <dbReference type="EMBL" id="PMC82311.1"/>
    </source>
</evidence>
<dbReference type="RefSeq" id="WP_004814104.1">
    <property type="nucleotide sequence ID" value="NZ_CABKPG010000025.1"/>
</dbReference>
<comment type="similarity">
    <text evidence="14 16">Belongs to the type III pantothenate kinase family.</text>
</comment>
<evidence type="ECO:0000256" key="4">
    <source>
        <dbReference type="ARBA" id="ARBA00005225"/>
    </source>
</evidence>
<dbReference type="GO" id="GO:0005737">
    <property type="term" value="C:cytoplasm"/>
    <property type="evidence" value="ECO:0007669"/>
    <property type="project" value="UniProtKB-SubCell"/>
</dbReference>
<comment type="cofactor">
    <cofactor evidence="2">
        <name>K(+)</name>
        <dbReference type="ChEBI" id="CHEBI:29103"/>
    </cofactor>
</comment>
<dbReference type="NCBIfam" id="NF009855">
    <property type="entry name" value="PRK13321.1"/>
    <property type="match status" value="1"/>
</dbReference>
<sequence length="263" mass="28993">MLLVVDVGNTNTVIGVYNKKKLKTKFRITTNQVVTSDELVQILYNILAIHKIDKDNIEDTIISSVAPDVLYSWQSANRKFFGREAIIVGIGTKTGIDIKYDNPREVGADRIVDAVAAYEMYGGPTIVVDLGTASTFDVVNKKGQYLGGSIAPGLKTSLDALINRTAQLPRIELHDPKTAIAKSTTEAINAGMIFGYIGLIDGIIEQLIKEIIKKEKISKEEIKIVSTGGYSELLASESRYIEIVENDLTLEGLRLIYERTIKK</sequence>
<evidence type="ECO:0000256" key="3">
    <source>
        <dbReference type="ARBA" id="ARBA00004496"/>
    </source>
</evidence>
<gene>
    <name evidence="16" type="primary">coaX</name>
    <name evidence="17" type="ORF">CJ192_00835</name>
</gene>
<feature type="binding site" evidence="16">
    <location>
        <begin position="107"/>
        <end position="110"/>
    </location>
    <ligand>
        <name>substrate</name>
    </ligand>
</feature>
<dbReference type="Proteomes" id="UP000235658">
    <property type="component" value="Unassembled WGS sequence"/>
</dbReference>
<comment type="pathway">
    <text evidence="4 16">Cofactor biosynthesis; coenzyme A biosynthesis; CoA from (R)-pantothenate: step 1/5.</text>
</comment>
<dbReference type="GO" id="GO:0005524">
    <property type="term" value="F:ATP binding"/>
    <property type="evidence" value="ECO:0007669"/>
    <property type="project" value="UniProtKB-UniRule"/>
</dbReference>
<evidence type="ECO:0000256" key="1">
    <source>
        <dbReference type="ARBA" id="ARBA00001206"/>
    </source>
</evidence>
<proteinExistence type="inferred from homology"/>
<evidence type="ECO:0000313" key="18">
    <source>
        <dbReference type="Proteomes" id="UP000235658"/>
    </source>
</evidence>
<dbReference type="Gene3D" id="3.30.420.40">
    <property type="match status" value="2"/>
</dbReference>
<comment type="cofactor">
    <cofactor evidence="16">
        <name>NH4(+)</name>
        <dbReference type="ChEBI" id="CHEBI:28938"/>
    </cofactor>
    <cofactor evidence="16">
        <name>K(+)</name>
        <dbReference type="ChEBI" id="CHEBI:29103"/>
    </cofactor>
    <text evidence="16">A monovalent cation. Ammonium or potassium.</text>
</comment>
<evidence type="ECO:0000256" key="7">
    <source>
        <dbReference type="ARBA" id="ARBA00022490"/>
    </source>
</evidence>
<feature type="binding site" evidence="16">
    <location>
        <position position="100"/>
    </location>
    <ligand>
        <name>substrate</name>
    </ligand>
</feature>
<name>A0A2N6UKC5_9FIRM</name>
<accession>A0A2N6UKC5</accession>
<keyword evidence="7 16" id="KW-0963">Cytoplasm</keyword>
<evidence type="ECO:0000256" key="11">
    <source>
        <dbReference type="ARBA" id="ARBA00022840"/>
    </source>
</evidence>
<dbReference type="EMBL" id="PNHP01000001">
    <property type="protein sequence ID" value="PMC82311.1"/>
    <property type="molecule type" value="Genomic_DNA"/>
</dbReference>
<organism evidence="17 18">
    <name type="scientific">Anaerococcus hydrogenalis</name>
    <dbReference type="NCBI Taxonomy" id="33029"/>
    <lineage>
        <taxon>Bacteria</taxon>
        <taxon>Bacillati</taxon>
        <taxon>Bacillota</taxon>
        <taxon>Tissierellia</taxon>
        <taxon>Tissierellales</taxon>
        <taxon>Peptoniphilaceae</taxon>
        <taxon>Anaerococcus</taxon>
    </lineage>
</organism>
<comment type="catalytic activity">
    <reaction evidence="1 16">
        <text>(R)-pantothenate + ATP = (R)-4'-phosphopantothenate + ADP + H(+)</text>
        <dbReference type="Rhea" id="RHEA:16373"/>
        <dbReference type="ChEBI" id="CHEBI:10986"/>
        <dbReference type="ChEBI" id="CHEBI:15378"/>
        <dbReference type="ChEBI" id="CHEBI:29032"/>
        <dbReference type="ChEBI" id="CHEBI:30616"/>
        <dbReference type="ChEBI" id="CHEBI:456216"/>
        <dbReference type="EC" id="2.7.1.33"/>
    </reaction>
</comment>
<comment type="subcellular location">
    <subcellularLocation>
        <location evidence="3 16">Cytoplasm</location>
    </subcellularLocation>
</comment>
<evidence type="ECO:0000256" key="2">
    <source>
        <dbReference type="ARBA" id="ARBA00001958"/>
    </source>
</evidence>
<keyword evidence="8 16" id="KW-0808">Transferase</keyword>
<dbReference type="SUPFAM" id="SSF53067">
    <property type="entry name" value="Actin-like ATPase domain"/>
    <property type="match status" value="2"/>
</dbReference>
<feature type="binding site" evidence="16">
    <location>
        <position position="132"/>
    </location>
    <ligand>
        <name>ATP</name>
        <dbReference type="ChEBI" id="CHEBI:30616"/>
    </ligand>
</feature>
<dbReference type="PANTHER" id="PTHR34265:SF1">
    <property type="entry name" value="TYPE III PANTOTHENATE KINASE"/>
    <property type="match status" value="1"/>
</dbReference>
<dbReference type="InterPro" id="IPR004619">
    <property type="entry name" value="Type_III_PanK"/>
</dbReference>
<evidence type="ECO:0000256" key="15">
    <source>
        <dbReference type="ARBA" id="ARBA00040883"/>
    </source>
</evidence>
<evidence type="ECO:0000256" key="12">
    <source>
        <dbReference type="ARBA" id="ARBA00022958"/>
    </source>
</evidence>
<dbReference type="GeneID" id="84577723"/>
<comment type="subunit">
    <text evidence="5 16">Homodimer.</text>
</comment>
<dbReference type="InterPro" id="IPR043129">
    <property type="entry name" value="ATPase_NBD"/>
</dbReference>
<dbReference type="NCBIfam" id="NF009848">
    <property type="entry name" value="PRK13318.1-6"/>
    <property type="match status" value="1"/>
</dbReference>
<dbReference type="CDD" id="cd24015">
    <property type="entry name" value="ASKHA_NBD_PanK-III"/>
    <property type="match status" value="1"/>
</dbReference>
<dbReference type="Pfam" id="PF03309">
    <property type="entry name" value="Pan_kinase"/>
    <property type="match status" value="1"/>
</dbReference>
<dbReference type="PANTHER" id="PTHR34265">
    <property type="entry name" value="TYPE III PANTOTHENATE KINASE"/>
    <property type="match status" value="1"/>
</dbReference>
<keyword evidence="13 16" id="KW-0173">Coenzyme A biosynthesis</keyword>
<dbReference type="GO" id="GO:0015937">
    <property type="term" value="P:coenzyme A biosynthetic process"/>
    <property type="evidence" value="ECO:0007669"/>
    <property type="project" value="UniProtKB-UniRule"/>
</dbReference>
<evidence type="ECO:0000256" key="16">
    <source>
        <dbReference type="HAMAP-Rule" id="MF_01274"/>
    </source>
</evidence>
<keyword evidence="16" id="KW-0479">Metal-binding</keyword>
<comment type="caution">
    <text evidence="17">The sequence shown here is derived from an EMBL/GenBank/DDBJ whole genome shotgun (WGS) entry which is preliminary data.</text>
</comment>
<keyword evidence="11 16" id="KW-0067">ATP-binding</keyword>
<keyword evidence="9 16" id="KW-0547">Nucleotide-binding</keyword>
<evidence type="ECO:0000256" key="6">
    <source>
        <dbReference type="ARBA" id="ARBA00012102"/>
    </source>
</evidence>
<dbReference type="HAMAP" id="MF_01274">
    <property type="entry name" value="Pantothen_kinase_3"/>
    <property type="match status" value="1"/>
</dbReference>
<dbReference type="GO" id="GO:0004594">
    <property type="term" value="F:pantothenate kinase activity"/>
    <property type="evidence" value="ECO:0007669"/>
    <property type="project" value="UniProtKB-UniRule"/>
</dbReference>
<keyword evidence="10 16" id="KW-0418">Kinase</keyword>
<evidence type="ECO:0000256" key="9">
    <source>
        <dbReference type="ARBA" id="ARBA00022741"/>
    </source>
</evidence>
<evidence type="ECO:0000256" key="5">
    <source>
        <dbReference type="ARBA" id="ARBA00011738"/>
    </source>
</evidence>
<evidence type="ECO:0000256" key="10">
    <source>
        <dbReference type="ARBA" id="ARBA00022777"/>
    </source>
</evidence>
<reference evidence="17 18" key="1">
    <citation type="submission" date="2017-09" db="EMBL/GenBank/DDBJ databases">
        <title>Bacterial strain isolated from the female urinary microbiota.</title>
        <authorList>
            <person name="Thomas-White K."/>
            <person name="Kumar N."/>
            <person name="Forster S."/>
            <person name="Putonti C."/>
            <person name="Lawley T."/>
            <person name="Wolfe A.J."/>
        </authorList>
    </citation>
    <scope>NUCLEOTIDE SEQUENCE [LARGE SCALE GENOMIC DNA]</scope>
    <source>
        <strain evidence="17 18">UMB0204</strain>
    </source>
</reference>
<dbReference type="NCBIfam" id="TIGR00671">
    <property type="entry name" value="baf"/>
    <property type="match status" value="1"/>
</dbReference>
<feature type="binding site" evidence="16">
    <location>
        <position position="129"/>
    </location>
    <ligand>
        <name>K(+)</name>
        <dbReference type="ChEBI" id="CHEBI:29103"/>
    </ligand>
</feature>
<dbReference type="GO" id="GO:0046872">
    <property type="term" value="F:metal ion binding"/>
    <property type="evidence" value="ECO:0007669"/>
    <property type="project" value="UniProtKB-KW"/>
</dbReference>
<evidence type="ECO:0000256" key="8">
    <source>
        <dbReference type="ARBA" id="ARBA00022679"/>
    </source>
</evidence>
<feature type="active site" description="Proton acceptor" evidence="16">
    <location>
        <position position="109"/>
    </location>
</feature>
<protein>
    <recommendedName>
        <fullName evidence="15 16">Type III pantothenate kinase</fullName>
        <ecNumber evidence="6 16">2.7.1.33</ecNumber>
    </recommendedName>
    <alternativeName>
        <fullName evidence="16">PanK-III</fullName>
    </alternativeName>
    <alternativeName>
        <fullName evidence="16">Pantothenic acid kinase</fullName>
    </alternativeName>
</protein>